<sequence length="738" mass="81586">MYAFKPSSRWLATTSSKATRRAIGETFAAQVQAYDVPTIPSCPSPTCECADMPTDLDIDHSKDLNGTMAAYSEHVIITSAQADWKSKVEDEKDTAPWGLLTSQLKRFLGSKGQFFDAYRNTVVSTSSFAAPGDASKTQPQVILFPSFQLVESVSTTDAEITSFIKSFILPRALPSSQRNVGKEQEQSDANVVSTEWNGRVKPIDAPTILVCSHNSRDSRCGILGPLLHAEFEQYINKRHTLRNVAPADLVSSREDGQQEAQSFASHPTFRPVAVDPQIGNKSPINVGMVSHIGGHKWAGNVIVYIPPGYQINPIRRASRQAVPKDAGDEQQAKSVVHEDEPSPLDAINSDVSPLAGKGIWYGRVEPKHVEGIVEMTLGHGKIIRSDELSYDRNIVDLDAAHEQVVSGISVIQVNQPLPTSTPEQSQTRGVPIPVVLSIDTETQTIMRFQSRTVFTLGTIHTTSIYAEVVPRLALQHEHLLHTVLATTLLHDRALARNSRPSTVESYHFGQAAALFNKRLSSTISENDRDALWATAVYLCAMACSTVNSSNPEDVYPLRPSSSTDLEWLRMQAGLKVIWLMADLHGRKSILSQVEFDVKGNCVFPESSPSGIVGLLPKLVDLCDLTSFSTGENNPYHTAVSQLSWMLKLEGTPANMLQFMVFAGGMAADFETLLRRKDPRALLLLGLWYSKLVESAWWMSSRAIVESESIYRYLHRFHRSEFRILGLLEPVRKAYCSVR</sequence>
<reference evidence="1" key="1">
    <citation type="submission" date="2022-10" db="EMBL/GenBank/DDBJ databases">
        <title>Culturing micro-colonial fungi from biological soil crusts in the Mojave desert and describing Neophaeococcomyces mojavensis, and introducing the new genera and species Taxawa tesnikishii.</title>
        <authorList>
            <person name="Kurbessoian T."/>
            <person name="Stajich J.E."/>
        </authorList>
    </citation>
    <scope>NUCLEOTIDE SEQUENCE</scope>
    <source>
        <strain evidence="1">JES_112</strain>
    </source>
</reference>
<dbReference type="EMBL" id="JAPDRQ010000022">
    <property type="protein sequence ID" value="KAJ9661563.1"/>
    <property type="molecule type" value="Genomic_DNA"/>
</dbReference>
<organism evidence="1 2">
    <name type="scientific">Neophaeococcomyces mojaviensis</name>
    <dbReference type="NCBI Taxonomy" id="3383035"/>
    <lineage>
        <taxon>Eukaryota</taxon>
        <taxon>Fungi</taxon>
        <taxon>Dikarya</taxon>
        <taxon>Ascomycota</taxon>
        <taxon>Pezizomycotina</taxon>
        <taxon>Eurotiomycetes</taxon>
        <taxon>Chaetothyriomycetidae</taxon>
        <taxon>Chaetothyriales</taxon>
        <taxon>Chaetothyriales incertae sedis</taxon>
        <taxon>Neophaeococcomyces</taxon>
    </lineage>
</organism>
<gene>
    <name evidence="1" type="ORF">H2198_001943</name>
</gene>
<comment type="caution">
    <text evidence="1">The sequence shown here is derived from an EMBL/GenBank/DDBJ whole genome shotgun (WGS) entry which is preliminary data.</text>
</comment>
<protein>
    <submittedName>
        <fullName evidence="1">Uncharacterized protein</fullName>
    </submittedName>
</protein>
<evidence type="ECO:0000313" key="2">
    <source>
        <dbReference type="Proteomes" id="UP001172386"/>
    </source>
</evidence>
<proteinExistence type="predicted"/>
<name>A0ACC3AG92_9EURO</name>
<dbReference type="Proteomes" id="UP001172386">
    <property type="component" value="Unassembled WGS sequence"/>
</dbReference>
<accession>A0ACC3AG92</accession>
<keyword evidence="2" id="KW-1185">Reference proteome</keyword>
<evidence type="ECO:0000313" key="1">
    <source>
        <dbReference type="EMBL" id="KAJ9661563.1"/>
    </source>
</evidence>